<dbReference type="RefSeq" id="WP_115992958.1">
    <property type="nucleotide sequence ID" value="NZ_QRDY01000006.1"/>
</dbReference>
<protein>
    <submittedName>
        <fullName evidence="2">Uncharacterized protein</fullName>
    </submittedName>
</protein>
<evidence type="ECO:0000313" key="2">
    <source>
        <dbReference type="EMBL" id="RED60231.1"/>
    </source>
</evidence>
<comment type="caution">
    <text evidence="2">The sequence shown here is derived from an EMBL/GenBank/DDBJ whole genome shotgun (WGS) entry which is preliminary data.</text>
</comment>
<name>A0A3D9IEV7_9BACL</name>
<proteinExistence type="predicted"/>
<keyword evidence="1" id="KW-0472">Membrane</keyword>
<feature type="transmembrane region" description="Helical" evidence="1">
    <location>
        <begin position="30"/>
        <end position="49"/>
    </location>
</feature>
<gene>
    <name evidence="2" type="ORF">DFP95_10620</name>
</gene>
<accession>A0A3D9IEV7</accession>
<organism evidence="2 3">
    <name type="scientific">Cohnella lupini</name>
    <dbReference type="NCBI Taxonomy" id="1294267"/>
    <lineage>
        <taxon>Bacteria</taxon>
        <taxon>Bacillati</taxon>
        <taxon>Bacillota</taxon>
        <taxon>Bacilli</taxon>
        <taxon>Bacillales</taxon>
        <taxon>Paenibacillaceae</taxon>
        <taxon>Cohnella</taxon>
    </lineage>
</organism>
<keyword evidence="1" id="KW-1133">Transmembrane helix</keyword>
<dbReference type="OrthoDB" id="2440830at2"/>
<reference evidence="2 3" key="1">
    <citation type="submission" date="2018-07" db="EMBL/GenBank/DDBJ databases">
        <title>Genomic Encyclopedia of Type Strains, Phase III (KMG-III): the genomes of soil and plant-associated and newly described type strains.</title>
        <authorList>
            <person name="Whitman W."/>
        </authorList>
    </citation>
    <scope>NUCLEOTIDE SEQUENCE [LARGE SCALE GENOMIC DNA]</scope>
    <source>
        <strain evidence="2 3">CECT 8236</strain>
    </source>
</reference>
<dbReference type="AlphaFoldDB" id="A0A3D9IEV7"/>
<sequence length="76" mass="8404">MLLLVIMAIAIGFSFMEYRSLKEQGDYRDITIAASLLGIGILMGCLQLFNVGMPNPMSLVIKLLQPTSQLVSKWLS</sequence>
<keyword evidence="3" id="KW-1185">Reference proteome</keyword>
<evidence type="ECO:0000313" key="3">
    <source>
        <dbReference type="Proteomes" id="UP000256869"/>
    </source>
</evidence>
<dbReference type="Proteomes" id="UP000256869">
    <property type="component" value="Unassembled WGS sequence"/>
</dbReference>
<dbReference type="EMBL" id="QRDY01000006">
    <property type="protein sequence ID" value="RED60231.1"/>
    <property type="molecule type" value="Genomic_DNA"/>
</dbReference>
<evidence type="ECO:0000256" key="1">
    <source>
        <dbReference type="SAM" id="Phobius"/>
    </source>
</evidence>
<keyword evidence="1" id="KW-0812">Transmembrane</keyword>